<comment type="caution">
    <text evidence="1">The sequence shown here is derived from an EMBL/GenBank/DDBJ whole genome shotgun (WGS) entry which is preliminary data.</text>
</comment>
<dbReference type="AlphaFoldDB" id="A0A009Q521"/>
<dbReference type="Proteomes" id="UP000021108">
    <property type="component" value="Unassembled WGS sequence"/>
</dbReference>
<name>A0A009Q521_ACIBA</name>
<dbReference type="PATRIC" id="fig|1310607.3.peg.168"/>
<protein>
    <recommendedName>
        <fullName evidence="3">HTH merR-type domain-containing protein</fullName>
    </recommendedName>
</protein>
<dbReference type="EMBL" id="JEXD01000001">
    <property type="protein sequence ID" value="EXC09930.1"/>
    <property type="molecule type" value="Genomic_DNA"/>
</dbReference>
<dbReference type="RefSeq" id="WP_000119264.1">
    <property type="nucleotide sequence ID" value="NZ_JEXD01000001.1"/>
</dbReference>
<evidence type="ECO:0000313" key="1">
    <source>
        <dbReference type="EMBL" id="EXC09930.1"/>
    </source>
</evidence>
<accession>A0A009Q521</accession>
<evidence type="ECO:0000313" key="2">
    <source>
        <dbReference type="Proteomes" id="UP000021108"/>
    </source>
</evidence>
<gene>
    <name evidence="1" type="ORF">J506_0167</name>
</gene>
<reference evidence="1 2" key="1">
    <citation type="submission" date="2014-02" db="EMBL/GenBank/DDBJ databases">
        <title>Comparative genomics and transcriptomics to identify genetic mechanisms underlying the emergence of carbapenem resistant Acinetobacter baumannii (CRAb).</title>
        <authorList>
            <person name="Harris A.D."/>
            <person name="Johnson K.J."/>
            <person name="George J."/>
            <person name="Shefchek K."/>
            <person name="Daugherty S.C."/>
            <person name="Parankush S."/>
            <person name="Sadzewicz L."/>
            <person name="Tallon L."/>
            <person name="Sengamalay N."/>
            <person name="Hazen T.H."/>
            <person name="Rasko D.A."/>
        </authorList>
    </citation>
    <scope>NUCLEOTIDE SEQUENCE [LARGE SCALE GENOMIC DNA]</scope>
    <source>
        <strain evidence="1 2">625974</strain>
    </source>
</reference>
<organism evidence="1 2">
    <name type="scientific">Acinetobacter baumannii 625974</name>
    <dbReference type="NCBI Taxonomy" id="1310607"/>
    <lineage>
        <taxon>Bacteria</taxon>
        <taxon>Pseudomonadati</taxon>
        <taxon>Pseudomonadota</taxon>
        <taxon>Gammaproteobacteria</taxon>
        <taxon>Moraxellales</taxon>
        <taxon>Moraxellaceae</taxon>
        <taxon>Acinetobacter</taxon>
        <taxon>Acinetobacter calcoaceticus/baumannii complex</taxon>
    </lineage>
</organism>
<sequence length="56" mass="6559">MSWYSLRQLAKELGMAPNTFKKYYLEKFPPDRESKTYKGWTSQSVAKIKVEIQGAK</sequence>
<evidence type="ECO:0008006" key="3">
    <source>
        <dbReference type="Google" id="ProtNLM"/>
    </source>
</evidence>
<proteinExistence type="predicted"/>